<keyword evidence="3" id="KW-1133">Transmembrane helix</keyword>
<gene>
    <name evidence="5" type="ORF">SAMN02745110_02039</name>
</gene>
<dbReference type="AlphaFoldDB" id="A0A1T4PM15"/>
<feature type="compositionally biased region" description="Acidic residues" evidence="2">
    <location>
        <begin position="362"/>
        <end position="398"/>
    </location>
</feature>
<reference evidence="5 6" key="1">
    <citation type="submission" date="2017-02" db="EMBL/GenBank/DDBJ databases">
        <authorList>
            <person name="Peterson S.W."/>
        </authorList>
    </citation>
    <scope>NUCLEOTIDE SEQUENCE [LARGE SCALE GENOMIC DNA]</scope>
    <source>
        <strain evidence="5 6">ATCC 17233</strain>
    </source>
</reference>
<name>A0A1T4PM15_9FIRM</name>
<keyword evidence="3" id="KW-0472">Membrane</keyword>
<keyword evidence="6" id="KW-1185">Reference proteome</keyword>
<organism evidence="5 6">
    <name type="scientific">Eubacterium ruminantium</name>
    <dbReference type="NCBI Taxonomy" id="42322"/>
    <lineage>
        <taxon>Bacteria</taxon>
        <taxon>Bacillati</taxon>
        <taxon>Bacillota</taxon>
        <taxon>Clostridia</taxon>
        <taxon>Eubacteriales</taxon>
        <taxon>Eubacteriaceae</taxon>
        <taxon>Eubacterium</taxon>
    </lineage>
</organism>
<dbReference type="RefSeq" id="WP_078787847.1">
    <property type="nucleotide sequence ID" value="NZ_FMTO01000012.1"/>
</dbReference>
<evidence type="ECO:0000256" key="1">
    <source>
        <dbReference type="ARBA" id="ARBA00006068"/>
    </source>
</evidence>
<sequence>MRKKYSNGKWAIAFLCELILIVVLVFANIKVYISNKMALTNHADGFETKVNNKEVSKKQKGYTTIALFGLDARDQTSSSLENGSRSDSIIIVSINNSNGDIKMVSVYRDTLLKITDEDGSYTTKVNSAYAYGGPQLAVNTLNENLDLNITEFVSINWTGLIKAIDAIGGIDIEVLDKELGKLNEYIANVIDTTGIYSDGVFESGTQTLNGVQATAYARIRSTDQGDITRTERQRTIITAMIKKMKSSGWSVANEAIDEALPYVYTSLDDDDMYDLAKKVLKYNMAGNNGFPFRYEFYSSDSKGSCIAPSNLNENVVALHEFLFNAKDYTPSSSVNEINGMISDETGFYEAGRIDWDGKGTDTSEESGDGDDDSDSDSSSDDEGSDDSDSDSDSDDSDE</sequence>
<feature type="transmembrane region" description="Helical" evidence="3">
    <location>
        <begin position="12"/>
        <end position="33"/>
    </location>
</feature>
<protein>
    <submittedName>
        <fullName evidence="5">Transcriptional attenuator, LytR family</fullName>
    </submittedName>
</protein>
<comment type="similarity">
    <text evidence="1">Belongs to the LytR/CpsA/Psr (LCP) family.</text>
</comment>
<feature type="compositionally biased region" description="Basic and acidic residues" evidence="2">
    <location>
        <begin position="352"/>
        <end position="361"/>
    </location>
</feature>
<evidence type="ECO:0000256" key="3">
    <source>
        <dbReference type="SAM" id="Phobius"/>
    </source>
</evidence>
<dbReference type="Pfam" id="PF03816">
    <property type="entry name" value="LytR_cpsA_psr"/>
    <property type="match status" value="1"/>
</dbReference>
<dbReference type="OrthoDB" id="27330at2"/>
<dbReference type="Gene3D" id="3.40.630.190">
    <property type="entry name" value="LCP protein"/>
    <property type="match status" value="1"/>
</dbReference>
<evidence type="ECO:0000313" key="6">
    <source>
        <dbReference type="Proteomes" id="UP000189857"/>
    </source>
</evidence>
<dbReference type="EMBL" id="FUXA01000013">
    <property type="protein sequence ID" value="SJZ92603.1"/>
    <property type="molecule type" value="Genomic_DNA"/>
</dbReference>
<dbReference type="PANTHER" id="PTHR33392:SF6">
    <property type="entry name" value="POLYISOPRENYL-TEICHOIC ACID--PEPTIDOGLYCAN TEICHOIC ACID TRANSFERASE TAGU"/>
    <property type="match status" value="1"/>
</dbReference>
<proteinExistence type="inferred from homology"/>
<dbReference type="InterPro" id="IPR004474">
    <property type="entry name" value="LytR_CpsA_psr"/>
</dbReference>
<dbReference type="InterPro" id="IPR050922">
    <property type="entry name" value="LytR/CpsA/Psr_CW_biosynth"/>
</dbReference>
<evidence type="ECO:0000259" key="4">
    <source>
        <dbReference type="Pfam" id="PF03816"/>
    </source>
</evidence>
<feature type="region of interest" description="Disordered" evidence="2">
    <location>
        <begin position="352"/>
        <end position="398"/>
    </location>
</feature>
<evidence type="ECO:0000256" key="2">
    <source>
        <dbReference type="SAM" id="MobiDB-lite"/>
    </source>
</evidence>
<evidence type="ECO:0000313" key="5">
    <source>
        <dbReference type="EMBL" id="SJZ92603.1"/>
    </source>
</evidence>
<accession>A0A1T4PM15</accession>
<keyword evidence="3" id="KW-0812">Transmembrane</keyword>
<dbReference type="PANTHER" id="PTHR33392">
    <property type="entry name" value="POLYISOPRENYL-TEICHOIC ACID--PEPTIDOGLYCAN TEICHOIC ACID TRANSFERASE TAGU"/>
    <property type="match status" value="1"/>
</dbReference>
<dbReference type="NCBIfam" id="TIGR00350">
    <property type="entry name" value="lytR_cpsA_psr"/>
    <property type="match status" value="1"/>
</dbReference>
<dbReference type="Proteomes" id="UP000189857">
    <property type="component" value="Unassembled WGS sequence"/>
</dbReference>
<feature type="domain" description="Cell envelope-related transcriptional attenuator" evidence="4">
    <location>
        <begin position="85"/>
        <end position="246"/>
    </location>
</feature>